<dbReference type="EMBL" id="BBMT01000021">
    <property type="protein sequence ID" value="GAL37813.1"/>
    <property type="molecule type" value="Genomic_DNA"/>
</dbReference>
<evidence type="ECO:0000313" key="4">
    <source>
        <dbReference type="Proteomes" id="UP000029224"/>
    </source>
</evidence>
<dbReference type="AlphaFoldDB" id="A0A090TER8"/>
<feature type="transmembrane region" description="Helical" evidence="2">
    <location>
        <begin position="23"/>
        <end position="43"/>
    </location>
</feature>
<accession>A0A090TER8</accession>
<keyword evidence="4" id="KW-1185">Reference proteome</keyword>
<sequence>MRHSRDNHSLESHAPQSKMKKQVSVILLLCVYIGVLGYLSTLIG</sequence>
<dbReference type="Proteomes" id="UP000029224">
    <property type="component" value="Unassembled WGS sequence"/>
</dbReference>
<evidence type="ECO:0000256" key="1">
    <source>
        <dbReference type="SAM" id="MobiDB-lite"/>
    </source>
</evidence>
<keyword evidence="2" id="KW-1133">Transmembrane helix</keyword>
<name>A0A090TER8_9VIBR</name>
<proteinExistence type="predicted"/>
<protein>
    <submittedName>
        <fullName evidence="3">Uncharacterized protein</fullName>
    </submittedName>
</protein>
<gene>
    <name evidence="3" type="ORF">JCM19240_6729</name>
</gene>
<keyword evidence="2" id="KW-0472">Membrane</keyword>
<feature type="region of interest" description="Disordered" evidence="1">
    <location>
        <begin position="1"/>
        <end position="20"/>
    </location>
</feature>
<reference evidence="3 4" key="2">
    <citation type="submission" date="2014-09" db="EMBL/GenBank/DDBJ databases">
        <authorList>
            <consortium name="NBRP consortium"/>
            <person name="Sawabe T."/>
            <person name="Meirelles P."/>
            <person name="Nakanishi M."/>
            <person name="Sayaka M."/>
            <person name="Hattori M."/>
            <person name="Ohkuma M."/>
        </authorList>
    </citation>
    <scope>NUCLEOTIDE SEQUENCE [LARGE SCALE GENOMIC DNA]</scope>
    <source>
        <strain evidence="3 4">JCM 19240</strain>
    </source>
</reference>
<reference evidence="3 4" key="1">
    <citation type="submission" date="2014-09" db="EMBL/GenBank/DDBJ databases">
        <title>Vibrio maritimus JCM 19240. (C210) whole genome shotgun sequence.</title>
        <authorList>
            <person name="Sawabe T."/>
            <person name="Meirelles P."/>
            <person name="Nakanishi M."/>
            <person name="Sayaka M."/>
            <person name="Hattori M."/>
            <person name="Ohkuma M."/>
        </authorList>
    </citation>
    <scope>NUCLEOTIDE SEQUENCE [LARGE SCALE GENOMIC DNA]</scope>
    <source>
        <strain evidence="3 4">JCM 19240</strain>
    </source>
</reference>
<evidence type="ECO:0000313" key="3">
    <source>
        <dbReference type="EMBL" id="GAL37813.1"/>
    </source>
</evidence>
<feature type="compositionally biased region" description="Basic and acidic residues" evidence="1">
    <location>
        <begin position="1"/>
        <end position="11"/>
    </location>
</feature>
<comment type="caution">
    <text evidence="3">The sequence shown here is derived from an EMBL/GenBank/DDBJ whole genome shotgun (WGS) entry which is preliminary data.</text>
</comment>
<keyword evidence="2" id="KW-0812">Transmembrane</keyword>
<organism evidence="3 4">
    <name type="scientific">Vibrio maritimus</name>
    <dbReference type="NCBI Taxonomy" id="990268"/>
    <lineage>
        <taxon>Bacteria</taxon>
        <taxon>Pseudomonadati</taxon>
        <taxon>Pseudomonadota</taxon>
        <taxon>Gammaproteobacteria</taxon>
        <taxon>Vibrionales</taxon>
        <taxon>Vibrionaceae</taxon>
        <taxon>Vibrio</taxon>
    </lineage>
</organism>
<evidence type="ECO:0000256" key="2">
    <source>
        <dbReference type="SAM" id="Phobius"/>
    </source>
</evidence>